<evidence type="ECO:0000259" key="4">
    <source>
        <dbReference type="PROSITE" id="PS50893"/>
    </source>
</evidence>
<reference evidence="5 6" key="1">
    <citation type="submission" date="2018-04" db="EMBL/GenBank/DDBJ databases">
        <authorList>
            <person name="Eckel V.P."/>
            <person name="Vogel R.F."/>
        </authorList>
    </citation>
    <scope>NUCLEOTIDE SEQUENCE [LARGE SCALE GENOMIC DNA]</scope>
    <source>
        <strain evidence="6">TMW 2.1764</strain>
    </source>
</reference>
<dbReference type="PANTHER" id="PTHR43119:SF1">
    <property type="entry name" value="ABC TRANSPORTER DOMAIN-CONTAINING PROTEIN"/>
    <property type="match status" value="1"/>
</dbReference>
<dbReference type="Gene3D" id="3.40.50.300">
    <property type="entry name" value="P-loop containing nucleotide triphosphate hydrolases"/>
    <property type="match status" value="1"/>
</dbReference>
<dbReference type="PROSITE" id="PS00211">
    <property type="entry name" value="ABC_TRANSPORTER_1"/>
    <property type="match status" value="1"/>
</dbReference>
<sequence length="350" mass="38286">MTSTTVPPAAIRLVVEHASCRVPQHTADAHASHHDRAHALHQFRLPRLLSRQHVEHGEASVKNAAAEINIVATETDSVTETNTVAEAKTDDRTTIFHDLAFELHAGQIVDFVGPSGSGKSTLLNAIARLNPYATADMTLDGEAAASMTPERWRRLVAYVPQRPTLIGDTVREAIMMPYRLRVHQRADDSSLPEERRPSEETLRRTLDEVGCGDIELDRPPQELSVGQQARVCLLRTLLTGPKVLLADEVDAGLDDENADKVGRMLAHAASRNMAIMRVRHRAADGRADRTLQLRDGVLSEVTLTREAQQDNPSEPGLEPAHTQASQAAQASQIPQTSQASHNAQEDEGAR</sequence>
<proteinExistence type="predicted"/>
<evidence type="ECO:0000313" key="5">
    <source>
        <dbReference type="EMBL" id="KAE8128780.1"/>
    </source>
</evidence>
<dbReference type="OrthoDB" id="5296765at2"/>
<dbReference type="Proteomes" id="UP000325415">
    <property type="component" value="Unassembled WGS sequence"/>
</dbReference>
<dbReference type="InterPro" id="IPR003593">
    <property type="entry name" value="AAA+_ATPase"/>
</dbReference>
<dbReference type="InterPro" id="IPR027417">
    <property type="entry name" value="P-loop_NTPase"/>
</dbReference>
<name>A0A5N6S5K3_9BIFI</name>
<evidence type="ECO:0000256" key="2">
    <source>
        <dbReference type="ARBA" id="ARBA00022840"/>
    </source>
</evidence>
<gene>
    <name evidence="5" type="ORF">DDE84_04830</name>
</gene>
<dbReference type="InterPro" id="IPR003439">
    <property type="entry name" value="ABC_transporter-like_ATP-bd"/>
</dbReference>
<dbReference type="AlphaFoldDB" id="A0A5N6S5K3"/>
<feature type="compositionally biased region" description="Low complexity" evidence="3">
    <location>
        <begin position="319"/>
        <end position="340"/>
    </location>
</feature>
<keyword evidence="2 5" id="KW-0067">ATP-binding</keyword>
<feature type="domain" description="ABC transporter" evidence="4">
    <location>
        <begin position="73"/>
        <end position="320"/>
    </location>
</feature>
<dbReference type="EMBL" id="QDAG01000004">
    <property type="protein sequence ID" value="KAE8128780.1"/>
    <property type="molecule type" value="Genomic_DNA"/>
</dbReference>
<dbReference type="Pfam" id="PF00005">
    <property type="entry name" value="ABC_tran"/>
    <property type="match status" value="1"/>
</dbReference>
<protein>
    <submittedName>
        <fullName evidence="5">ATP-binding cassette domain-containing protein</fullName>
    </submittedName>
</protein>
<evidence type="ECO:0000256" key="1">
    <source>
        <dbReference type="ARBA" id="ARBA00022741"/>
    </source>
</evidence>
<dbReference type="PROSITE" id="PS50893">
    <property type="entry name" value="ABC_TRANSPORTER_2"/>
    <property type="match status" value="1"/>
</dbReference>
<feature type="compositionally biased region" description="Polar residues" evidence="3">
    <location>
        <begin position="301"/>
        <end position="312"/>
    </location>
</feature>
<comment type="caution">
    <text evidence="5">The sequence shown here is derived from an EMBL/GenBank/DDBJ whole genome shotgun (WGS) entry which is preliminary data.</text>
</comment>
<evidence type="ECO:0000256" key="3">
    <source>
        <dbReference type="SAM" id="MobiDB-lite"/>
    </source>
</evidence>
<keyword evidence="6" id="KW-1185">Reference proteome</keyword>
<organism evidence="5 6">
    <name type="scientific">Bifidobacterium tibiigranuli</name>
    <dbReference type="NCBI Taxonomy" id="2172043"/>
    <lineage>
        <taxon>Bacteria</taxon>
        <taxon>Bacillati</taxon>
        <taxon>Actinomycetota</taxon>
        <taxon>Actinomycetes</taxon>
        <taxon>Bifidobacteriales</taxon>
        <taxon>Bifidobacteriaceae</taxon>
        <taxon>Bifidobacterium</taxon>
    </lineage>
</organism>
<dbReference type="InterPro" id="IPR017871">
    <property type="entry name" value="ABC_transporter-like_CS"/>
</dbReference>
<dbReference type="SUPFAM" id="SSF52540">
    <property type="entry name" value="P-loop containing nucleoside triphosphate hydrolases"/>
    <property type="match status" value="1"/>
</dbReference>
<accession>A0A5N6S5K3</accession>
<keyword evidence="1" id="KW-0547">Nucleotide-binding</keyword>
<feature type="region of interest" description="Disordered" evidence="3">
    <location>
        <begin position="301"/>
        <end position="350"/>
    </location>
</feature>
<dbReference type="PANTHER" id="PTHR43119">
    <property type="entry name" value="ABC TRANSPORT PROTEIN ATP-BINDING COMPONENT-RELATED"/>
    <property type="match status" value="1"/>
</dbReference>
<evidence type="ECO:0000313" key="6">
    <source>
        <dbReference type="Proteomes" id="UP000325415"/>
    </source>
</evidence>
<dbReference type="SMART" id="SM00382">
    <property type="entry name" value="AAA"/>
    <property type="match status" value="1"/>
</dbReference>
<dbReference type="GO" id="GO:0016887">
    <property type="term" value="F:ATP hydrolysis activity"/>
    <property type="evidence" value="ECO:0007669"/>
    <property type="project" value="InterPro"/>
</dbReference>
<dbReference type="GO" id="GO:0005524">
    <property type="term" value="F:ATP binding"/>
    <property type="evidence" value="ECO:0007669"/>
    <property type="project" value="UniProtKB-KW"/>
</dbReference>